<evidence type="ECO:0000256" key="1">
    <source>
        <dbReference type="ARBA" id="ARBA00009179"/>
    </source>
</evidence>
<feature type="domain" description="PDZ" evidence="5">
    <location>
        <begin position="169"/>
        <end position="263"/>
    </location>
</feature>
<name>B5Y809_COPPD</name>
<protein>
    <submittedName>
        <fullName evidence="6">Carboxyl-protease</fullName>
    </submittedName>
</protein>
<dbReference type="InterPro" id="IPR012854">
    <property type="entry name" value="Cu_amine_oxidase-like_N"/>
</dbReference>
<evidence type="ECO:0000259" key="5">
    <source>
        <dbReference type="PROSITE" id="PS50106"/>
    </source>
</evidence>
<dbReference type="eggNOG" id="COG0793">
    <property type="taxonomic scope" value="Bacteria"/>
</dbReference>
<keyword evidence="3" id="KW-0378">Hydrolase</keyword>
<dbReference type="PANTHER" id="PTHR32060">
    <property type="entry name" value="TAIL-SPECIFIC PROTEASE"/>
    <property type="match status" value="1"/>
</dbReference>
<evidence type="ECO:0000313" key="6">
    <source>
        <dbReference type="EMBL" id="ACI17357.1"/>
    </source>
</evidence>
<dbReference type="PROSITE" id="PS50106">
    <property type="entry name" value="PDZ"/>
    <property type="match status" value="1"/>
</dbReference>
<dbReference type="InterPro" id="IPR036034">
    <property type="entry name" value="PDZ_sf"/>
</dbReference>
<dbReference type="HOGENOM" id="CLU_612108_0_0_9"/>
<sequence>MVRKNGNKLAFFLLLAVLLSVAPALSYSNHTLELFPNSSTAIFDGKSYKLTASPVLVQGRLLVPVRDISELIGVDVRWDNQARKAIVTFPYVPDLVSENQTLRDNLQDSLSYLQVLDNPEMQALVTTIKTIKEEYLYPEKTSTVVYAAAKGAVNSLQDPYSSFYDPSEAKQILEALQGAFVGIGVYLQESANGVVVVKVVPGSPAQKAGMQAGDLIIKVDDVDVSSAPIEVISSLLKGEEGTYVKVTVKRADKTLTFTIQRLRIVVPTVSLIMNTTTVAVLQIDQFTETTPSEFRQVMGSVKAPKLVIDLRGNPGGLVESLVDVAGMLMGTKPVFLYRDNEQTTVIDAETPQIYTGRLYVLVDKYSASAAEMLAGALQDNKRATIVGERTFGKGVGQTLFDLEDGSLLYLTTFEFRTPNGKVINNYGIDPDIKVDPATALEYVLRLP</sequence>
<dbReference type="Gene3D" id="3.90.226.10">
    <property type="entry name" value="2-enoyl-CoA Hydratase, Chain A, domain 1"/>
    <property type="match status" value="1"/>
</dbReference>
<accession>B5Y809</accession>
<keyword evidence="4" id="KW-0720">Serine protease</keyword>
<dbReference type="SUPFAM" id="SSF52096">
    <property type="entry name" value="ClpP/crotonase"/>
    <property type="match status" value="1"/>
</dbReference>
<dbReference type="CDD" id="cd07560">
    <property type="entry name" value="Peptidase_S41_CPP"/>
    <property type="match status" value="1"/>
</dbReference>
<dbReference type="Pfam" id="PF03572">
    <property type="entry name" value="Peptidase_S41"/>
    <property type="match status" value="1"/>
</dbReference>
<dbReference type="GO" id="GO:0004175">
    <property type="term" value="F:endopeptidase activity"/>
    <property type="evidence" value="ECO:0007669"/>
    <property type="project" value="TreeGrafter"/>
</dbReference>
<dbReference type="SMART" id="SM00245">
    <property type="entry name" value="TSPc"/>
    <property type="match status" value="1"/>
</dbReference>
<dbReference type="GO" id="GO:0030288">
    <property type="term" value="C:outer membrane-bounded periplasmic space"/>
    <property type="evidence" value="ECO:0007669"/>
    <property type="project" value="TreeGrafter"/>
</dbReference>
<dbReference type="OrthoDB" id="9812068at2"/>
<evidence type="ECO:0000313" key="7">
    <source>
        <dbReference type="Proteomes" id="UP000001732"/>
    </source>
</evidence>
<keyword evidence="2 6" id="KW-0645">Protease</keyword>
<dbReference type="Gene3D" id="3.30.750.44">
    <property type="match status" value="1"/>
</dbReference>
<dbReference type="Gene3D" id="3.30.457.10">
    <property type="entry name" value="Copper amine oxidase-like, N-terminal domain"/>
    <property type="match status" value="1"/>
</dbReference>
<evidence type="ECO:0000256" key="4">
    <source>
        <dbReference type="ARBA" id="ARBA00022825"/>
    </source>
</evidence>
<keyword evidence="7" id="KW-1185">Reference proteome</keyword>
<dbReference type="PANTHER" id="PTHR32060:SF30">
    <property type="entry name" value="CARBOXY-TERMINAL PROCESSING PROTEASE CTPA"/>
    <property type="match status" value="1"/>
</dbReference>
<dbReference type="Proteomes" id="UP000001732">
    <property type="component" value="Chromosome"/>
</dbReference>
<dbReference type="SMART" id="SM00228">
    <property type="entry name" value="PDZ"/>
    <property type="match status" value="1"/>
</dbReference>
<reference evidence="6 7" key="2">
    <citation type="journal article" date="2014" name="Genome Announc.">
        <title>Complete Genome Sequence of Coprothermobacter proteolyticus DSM 5265.</title>
        <authorList>
            <person name="Alexiev A."/>
            <person name="Coil D.A."/>
            <person name="Badger J.H."/>
            <person name="Enticknap J."/>
            <person name="Ward N."/>
            <person name="Robb F.T."/>
            <person name="Eisen J.A."/>
        </authorList>
    </citation>
    <scope>NUCLEOTIDE SEQUENCE [LARGE SCALE GENOMIC DNA]</scope>
    <source>
        <strain evidence="7">ATCC 35245 / DSM 5265 / OCM 4 / BT</strain>
    </source>
</reference>
<dbReference type="STRING" id="309798.COPRO5265_0551"/>
<reference evidence="7" key="1">
    <citation type="submission" date="2008-08" db="EMBL/GenBank/DDBJ databases">
        <title>The complete genome sequence of Coprothermobacter proteolyticus strain ATCC 5245 / DSM 5265 / BT.</title>
        <authorList>
            <person name="Dodson R.J."/>
            <person name="Durkin A.S."/>
            <person name="Wu M."/>
            <person name="Eisen J."/>
            <person name="Sutton G."/>
        </authorList>
    </citation>
    <scope>NUCLEOTIDE SEQUENCE [LARGE SCALE GENOMIC DNA]</scope>
    <source>
        <strain evidence="7">ATCC 35245 / DSM 5265 / OCM 4 / BT</strain>
    </source>
</reference>
<dbReference type="SUPFAM" id="SSF55383">
    <property type="entry name" value="Copper amine oxidase, domain N"/>
    <property type="match status" value="1"/>
</dbReference>
<dbReference type="AlphaFoldDB" id="B5Y809"/>
<dbReference type="Pfam" id="PF13180">
    <property type="entry name" value="PDZ_2"/>
    <property type="match status" value="1"/>
</dbReference>
<organism evidence="6 7">
    <name type="scientific">Coprothermobacter proteolyticus (strain ATCC 35245 / DSM 5265 / OCM 4 / BT)</name>
    <dbReference type="NCBI Taxonomy" id="309798"/>
    <lineage>
        <taxon>Bacteria</taxon>
        <taxon>Pseudomonadati</taxon>
        <taxon>Coprothermobacterota</taxon>
        <taxon>Coprothermobacteria</taxon>
        <taxon>Coprothermobacterales</taxon>
        <taxon>Coprothermobacteraceae</taxon>
        <taxon>Coprothermobacter</taxon>
    </lineage>
</organism>
<dbReference type="CDD" id="cd06782">
    <property type="entry name" value="cpPDZ_CPP-like"/>
    <property type="match status" value="1"/>
</dbReference>
<dbReference type="GO" id="GO:0008236">
    <property type="term" value="F:serine-type peptidase activity"/>
    <property type="evidence" value="ECO:0007669"/>
    <property type="project" value="UniProtKB-KW"/>
</dbReference>
<dbReference type="InterPro" id="IPR004447">
    <property type="entry name" value="Peptidase_S41A"/>
</dbReference>
<dbReference type="GO" id="GO:0007165">
    <property type="term" value="P:signal transduction"/>
    <property type="evidence" value="ECO:0007669"/>
    <property type="project" value="TreeGrafter"/>
</dbReference>
<evidence type="ECO:0000256" key="3">
    <source>
        <dbReference type="ARBA" id="ARBA00022801"/>
    </source>
</evidence>
<dbReference type="SUPFAM" id="SSF50156">
    <property type="entry name" value="PDZ domain-like"/>
    <property type="match status" value="1"/>
</dbReference>
<proteinExistence type="inferred from homology"/>
<dbReference type="NCBIfam" id="TIGR00225">
    <property type="entry name" value="prc"/>
    <property type="match status" value="1"/>
</dbReference>
<dbReference type="InterPro" id="IPR029045">
    <property type="entry name" value="ClpP/crotonase-like_dom_sf"/>
</dbReference>
<dbReference type="KEGG" id="cpo:COPRO5265_0551"/>
<evidence type="ECO:0000256" key="2">
    <source>
        <dbReference type="ARBA" id="ARBA00022670"/>
    </source>
</evidence>
<dbReference type="Pfam" id="PF07833">
    <property type="entry name" value="Cu_amine_oxidN1"/>
    <property type="match status" value="1"/>
</dbReference>
<dbReference type="GO" id="GO:0006508">
    <property type="term" value="P:proteolysis"/>
    <property type="evidence" value="ECO:0007669"/>
    <property type="project" value="UniProtKB-KW"/>
</dbReference>
<dbReference type="EMBL" id="CP001145">
    <property type="protein sequence ID" value="ACI17357.1"/>
    <property type="molecule type" value="Genomic_DNA"/>
</dbReference>
<dbReference type="Gene3D" id="2.30.42.10">
    <property type="match status" value="1"/>
</dbReference>
<gene>
    <name evidence="6" type="ordered locus">COPRO5265_0551</name>
</gene>
<dbReference type="InterPro" id="IPR036582">
    <property type="entry name" value="Mao_N_sf"/>
</dbReference>
<dbReference type="RefSeq" id="WP_012544009.1">
    <property type="nucleotide sequence ID" value="NC_011295.1"/>
</dbReference>
<dbReference type="InterPro" id="IPR005151">
    <property type="entry name" value="Tail-specific_protease"/>
</dbReference>
<comment type="similarity">
    <text evidence="1">Belongs to the peptidase S41A family.</text>
</comment>
<dbReference type="InterPro" id="IPR001478">
    <property type="entry name" value="PDZ"/>
</dbReference>